<sequence length="324" mass="36707">MEQFSISQEDAVQKMLQKLTTLWRTRAAVNQDIPVYAELAFDASKRDFSESLLPFRDHDAWLQAPEAIKSACLSYAWGIYNLKTIYIECDVVTPACEDIIKTPPASNNRALLQDVMSEALLDEALHTRMSVMACNYIYDHRQLVPLDFTDFNLVQWRRQQLASCGAEWERRLTRFAIACASETLITDYLKTMAEDTSIQPICHEVTRTHAVDEWSHSSVFSFSAMDIIRGLSEKEREYFRRTVRKTVEMFANNELGAWQAVFNLIGMPHGEDILHDTGDSNEVGVYTDSVERLIDRIGLSGTASTLSLPSHTPTAGRHGKGMTL</sequence>
<comment type="caution">
    <text evidence="2">The sequence shown here is derived from an EMBL/GenBank/DDBJ whole genome shotgun (WGS) entry which is preliminary data.</text>
</comment>
<dbReference type="InterPro" id="IPR012348">
    <property type="entry name" value="RNR-like"/>
</dbReference>
<feature type="region of interest" description="Disordered" evidence="1">
    <location>
        <begin position="305"/>
        <end position="324"/>
    </location>
</feature>
<dbReference type="InterPro" id="IPR025859">
    <property type="entry name" value="AurF/CmlI"/>
</dbReference>
<accession>A0A2S5KPZ0</accession>
<dbReference type="Pfam" id="PF11583">
    <property type="entry name" value="AurF"/>
    <property type="match status" value="1"/>
</dbReference>
<organism evidence="2 3">
    <name type="scientific">Proteobacteria bacterium 228</name>
    <dbReference type="NCBI Taxonomy" id="2083153"/>
    <lineage>
        <taxon>Bacteria</taxon>
        <taxon>Pseudomonadati</taxon>
        <taxon>Pseudomonadota</taxon>
    </lineage>
</organism>
<dbReference type="EMBL" id="PRLP01000040">
    <property type="protein sequence ID" value="PPC76810.1"/>
    <property type="molecule type" value="Genomic_DNA"/>
</dbReference>
<evidence type="ECO:0000313" key="3">
    <source>
        <dbReference type="Proteomes" id="UP000238196"/>
    </source>
</evidence>
<evidence type="ECO:0000313" key="2">
    <source>
        <dbReference type="EMBL" id="PPC76810.1"/>
    </source>
</evidence>
<dbReference type="AlphaFoldDB" id="A0A2S5KPZ0"/>
<dbReference type="Proteomes" id="UP000238196">
    <property type="component" value="Unassembled WGS sequence"/>
</dbReference>
<reference evidence="2 3" key="1">
    <citation type="submission" date="2018-02" db="EMBL/GenBank/DDBJ databases">
        <title>novel marine gammaproteobacteria from coastal saline agro ecosystem.</title>
        <authorList>
            <person name="Krishnan R."/>
            <person name="Ramesh Kumar N."/>
        </authorList>
    </citation>
    <scope>NUCLEOTIDE SEQUENCE [LARGE SCALE GENOMIC DNA]</scope>
    <source>
        <strain evidence="2 3">228</strain>
    </source>
</reference>
<protein>
    <submittedName>
        <fullName evidence="2">Aminobenzoate oxygenase</fullName>
    </submittedName>
</protein>
<evidence type="ECO:0000256" key="1">
    <source>
        <dbReference type="SAM" id="MobiDB-lite"/>
    </source>
</evidence>
<dbReference type="Gene3D" id="1.10.620.20">
    <property type="entry name" value="Ribonucleotide Reductase, subunit A"/>
    <property type="match status" value="1"/>
</dbReference>
<dbReference type="GO" id="GO:0016491">
    <property type="term" value="F:oxidoreductase activity"/>
    <property type="evidence" value="ECO:0007669"/>
    <property type="project" value="InterPro"/>
</dbReference>
<proteinExistence type="predicted"/>
<name>A0A2S5KPZ0_9PROT</name>
<gene>
    <name evidence="2" type="ORF">C4K68_13300</name>
</gene>
<dbReference type="OrthoDB" id="581579at2"/>